<dbReference type="Gene3D" id="1.10.3730.20">
    <property type="match status" value="1"/>
</dbReference>
<feature type="transmembrane region" description="Helical" evidence="12">
    <location>
        <begin position="75"/>
        <end position="93"/>
    </location>
</feature>
<sequence length="120" mass="13166">MKGWLLALASVLLVSLAQLLLRTAMLVLPPLDTWTALPWQHGLIPLIGGLAAYGCSMLCWLLALRLLPLNRLYPLLSLSYVLVWLAAISLPALHETFRWSSLAGVILIVCGLLCVALPRR</sequence>
<keyword evidence="7 12" id="KW-0812">Transmembrane</keyword>
<dbReference type="GO" id="GO:0009245">
    <property type="term" value="P:lipid A biosynthetic process"/>
    <property type="evidence" value="ECO:0007669"/>
    <property type="project" value="UniProtKB-UniRule"/>
</dbReference>
<dbReference type="GO" id="GO:1901505">
    <property type="term" value="F:carbohydrate derivative transmembrane transporter activity"/>
    <property type="evidence" value="ECO:0007669"/>
    <property type="project" value="InterPro"/>
</dbReference>
<keyword evidence="2 12" id="KW-0813">Transport</keyword>
<dbReference type="InterPro" id="IPR022832">
    <property type="entry name" value="Flippase_ArnF"/>
</dbReference>
<evidence type="ECO:0000256" key="10">
    <source>
        <dbReference type="ARBA" id="ARBA00023098"/>
    </source>
</evidence>
<keyword evidence="5 12" id="KW-0997">Cell inner membrane</keyword>
<keyword evidence="11 12" id="KW-0472">Membrane</keyword>
<dbReference type="NCBIfam" id="NF002816">
    <property type="entry name" value="PRK02971.1-2"/>
    <property type="match status" value="1"/>
</dbReference>
<keyword evidence="9 12" id="KW-1133">Transmembrane helix</keyword>
<evidence type="ECO:0000256" key="11">
    <source>
        <dbReference type="ARBA" id="ARBA00023136"/>
    </source>
</evidence>
<dbReference type="PANTHER" id="PTHR30561">
    <property type="entry name" value="SMR FAMILY PROTON-DEPENDENT DRUG EFFLUX TRANSPORTER SUGE"/>
    <property type="match status" value="1"/>
</dbReference>
<keyword evidence="6 12" id="KW-0441">Lipid A biosynthesis</keyword>
<comment type="caution">
    <text evidence="13">The sequence shown here is derived from an EMBL/GenBank/DDBJ whole genome shotgun (WGS) entry which is preliminary data.</text>
</comment>
<dbReference type="GO" id="GO:0005886">
    <property type="term" value="C:plasma membrane"/>
    <property type="evidence" value="ECO:0007669"/>
    <property type="project" value="UniProtKB-SubCell"/>
</dbReference>
<evidence type="ECO:0000256" key="6">
    <source>
        <dbReference type="ARBA" id="ARBA00022556"/>
    </source>
</evidence>
<evidence type="ECO:0000256" key="4">
    <source>
        <dbReference type="ARBA" id="ARBA00022516"/>
    </source>
</evidence>
<evidence type="ECO:0000256" key="5">
    <source>
        <dbReference type="ARBA" id="ARBA00022519"/>
    </source>
</evidence>
<evidence type="ECO:0000256" key="3">
    <source>
        <dbReference type="ARBA" id="ARBA00022475"/>
    </source>
</evidence>
<feature type="transmembrane region" description="Helical" evidence="12">
    <location>
        <begin position="43"/>
        <end position="63"/>
    </location>
</feature>
<dbReference type="Proteomes" id="UP000071979">
    <property type="component" value="Unassembled WGS sequence"/>
</dbReference>
<dbReference type="UniPathway" id="UPA00030"/>
<evidence type="ECO:0000313" key="13">
    <source>
        <dbReference type="EMBL" id="KTS69675.1"/>
    </source>
</evidence>
<comment type="similarity">
    <text evidence="12">Belongs to the ArnF family.</text>
</comment>
<comment type="caution">
    <text evidence="12">Lacks conserved residue(s) required for the propagation of feature annotation.</text>
</comment>
<reference evidence="13 14" key="1">
    <citation type="journal article" date="2016" name="Front. Microbiol.">
        <title>Genomic Resource of Rice Seed Associated Bacteria.</title>
        <authorList>
            <person name="Midha S."/>
            <person name="Bansal K."/>
            <person name="Sharma S."/>
            <person name="Kumar N."/>
            <person name="Patil P.P."/>
            <person name="Chaudhry V."/>
            <person name="Patil P.B."/>
        </authorList>
    </citation>
    <scope>NUCLEOTIDE SEQUENCE [LARGE SCALE GENOMIC DNA]</scope>
    <source>
        <strain evidence="13 14">SA3</strain>
    </source>
</reference>
<evidence type="ECO:0000313" key="14">
    <source>
        <dbReference type="Proteomes" id="UP000071979"/>
    </source>
</evidence>
<dbReference type="GO" id="GO:0009103">
    <property type="term" value="P:lipopolysaccharide biosynthetic process"/>
    <property type="evidence" value="ECO:0007669"/>
    <property type="project" value="UniProtKB-UniRule"/>
</dbReference>
<organism evidence="13 14">
    <name type="scientific">Pantoea dispersa</name>
    <dbReference type="NCBI Taxonomy" id="59814"/>
    <lineage>
        <taxon>Bacteria</taxon>
        <taxon>Pseudomonadati</taxon>
        <taxon>Pseudomonadota</taxon>
        <taxon>Gammaproteobacteria</taxon>
        <taxon>Enterobacterales</taxon>
        <taxon>Erwiniaceae</taxon>
        <taxon>Pantoea</taxon>
    </lineage>
</organism>
<dbReference type="PANTHER" id="PTHR30561:SF9">
    <property type="entry name" value="4-AMINO-4-DEOXY-L-ARABINOSE-PHOSPHOUNDECAPRENOL FLIPPASE SUBUNIT ARNF-RELATED"/>
    <property type="match status" value="1"/>
</dbReference>
<evidence type="ECO:0000256" key="1">
    <source>
        <dbReference type="ARBA" id="ARBA00004651"/>
    </source>
</evidence>
<comment type="function">
    <text evidence="12">Translocates 4-amino-4-deoxy-L-arabinose-phosphoundecaprenol (alpha-L-Ara4N-phosphoundecaprenol) from the cytoplasmic to the periplasmic side of the inner membrane.</text>
</comment>
<dbReference type="HAMAP" id="MF_00538">
    <property type="entry name" value="Flippase_ArnF"/>
    <property type="match status" value="1"/>
</dbReference>
<dbReference type="EMBL" id="LDSE01000001">
    <property type="protein sequence ID" value="KTS69675.1"/>
    <property type="molecule type" value="Genomic_DNA"/>
</dbReference>
<comment type="subcellular location">
    <subcellularLocation>
        <location evidence="12">Cell inner membrane</location>
        <topology evidence="12">Multi-pass membrane protein</topology>
    </subcellularLocation>
    <subcellularLocation>
        <location evidence="1">Cell membrane</location>
        <topology evidence="1">Multi-pass membrane protein</topology>
    </subcellularLocation>
</comment>
<dbReference type="InterPro" id="IPR037185">
    <property type="entry name" value="EmrE-like"/>
</dbReference>
<dbReference type="RefSeq" id="WP_058759137.1">
    <property type="nucleotide sequence ID" value="NZ_CP076369.1"/>
</dbReference>
<evidence type="ECO:0000256" key="12">
    <source>
        <dbReference type="HAMAP-Rule" id="MF_00538"/>
    </source>
</evidence>
<feature type="transmembrane region" description="Helical" evidence="12">
    <location>
        <begin position="99"/>
        <end position="117"/>
    </location>
</feature>
<evidence type="ECO:0000256" key="7">
    <source>
        <dbReference type="ARBA" id="ARBA00022692"/>
    </source>
</evidence>
<proteinExistence type="inferred from homology"/>
<name>A0A8E1S333_9GAMM</name>
<evidence type="ECO:0000256" key="2">
    <source>
        <dbReference type="ARBA" id="ARBA00022448"/>
    </source>
</evidence>
<dbReference type="SUPFAM" id="SSF103481">
    <property type="entry name" value="Multidrug resistance efflux transporter EmrE"/>
    <property type="match status" value="1"/>
</dbReference>
<dbReference type="InterPro" id="IPR000390">
    <property type="entry name" value="Small_drug/metabolite_transptr"/>
</dbReference>
<keyword evidence="4 12" id="KW-0444">Lipid biosynthesis</keyword>
<comment type="subunit">
    <text evidence="12">Heterodimer of ArnE and ArnF.</text>
</comment>
<accession>A0A8E1S333</accession>
<keyword evidence="8 12" id="KW-0448">Lipopolysaccharide biosynthesis</keyword>
<gene>
    <name evidence="12" type="primary">arnF</name>
    <name evidence="13" type="ORF">SA3R_00145</name>
</gene>
<evidence type="ECO:0000256" key="9">
    <source>
        <dbReference type="ARBA" id="ARBA00022989"/>
    </source>
</evidence>
<comment type="pathway">
    <text evidence="12">Bacterial outer membrane biogenesis; lipopolysaccharide biosynthesis.</text>
</comment>
<protein>
    <recommendedName>
        <fullName evidence="12">Probable 4-amino-4-deoxy-L-arabinose-phosphoundecaprenol flippase subunit ArnF</fullName>
        <shortName evidence="12">L-Ara4N-phosphoundecaprenol flippase subunit ArnF</shortName>
    </recommendedName>
    <alternativeName>
        <fullName evidence="12">Undecaprenyl phosphate-aminoarabinose flippase subunit ArnF</fullName>
    </alternativeName>
</protein>
<evidence type="ECO:0000256" key="8">
    <source>
        <dbReference type="ARBA" id="ARBA00022985"/>
    </source>
</evidence>
<keyword evidence="3 12" id="KW-1003">Cell membrane</keyword>
<dbReference type="AlphaFoldDB" id="A0A8E1S333"/>
<keyword evidence="10 12" id="KW-0443">Lipid metabolism</keyword>